<feature type="transmembrane region" description="Helical" evidence="1">
    <location>
        <begin position="379"/>
        <end position="404"/>
    </location>
</feature>
<accession>A0ABR1WPS9</accession>
<evidence type="ECO:0000256" key="1">
    <source>
        <dbReference type="SAM" id="Phobius"/>
    </source>
</evidence>
<gene>
    <name evidence="2" type="ORF">PG996_002875</name>
</gene>
<keyword evidence="1" id="KW-0472">Membrane</keyword>
<sequence>MITVTWRGPDLHWVYLASTSFLFYAAVPLLGLSVDQWRGLSRSTRLVEVPGVNRTTFNLKSWGNLPETVDKVWRQGNPVDPAGETIFYAPEGISDVGNTYYEDTIQNIYQRQLKDVGSPINQTISFFSGPEVTERAFGSAWGLLTNVSSLLGLPPTRTLNRGPYRFMGISKLFYGKPTHRYNISLARYHSEDMASHPLVARSTSRIDKTTSLGYAVKCAVVSDVEVAKVSADTITFKDFQREPVHSNQIGTNTDGQVVDWQGAEAIQAIVHSALTGLALHYDEASKCNSKVSKTCNPWMGASMTLELAIYAADTFQNGFHNINLQMPLIIPEQMTLAMHKIFGVAAASMMAPGSGNWTSEGGLYGLDPANDLVIGRVPYQIVGVILVVWAVLTVVTQVWALLFWGLRWAATLDSFVLFRLGAEWRDAVHNLTSDNLGASGTDSLMKVPGLVGEMQRDNNSREDVTGPHGSGHPLLANMDNSIGFVGLSDESASTKKEKLYSWN</sequence>
<proteinExistence type="predicted"/>
<evidence type="ECO:0000313" key="3">
    <source>
        <dbReference type="Proteomes" id="UP001446871"/>
    </source>
</evidence>
<feature type="transmembrane region" description="Helical" evidence="1">
    <location>
        <begin position="12"/>
        <end position="32"/>
    </location>
</feature>
<reference evidence="2 3" key="1">
    <citation type="submission" date="2023-01" db="EMBL/GenBank/DDBJ databases">
        <title>Analysis of 21 Apiospora genomes using comparative genomics revels a genus with tremendous synthesis potential of carbohydrate active enzymes and secondary metabolites.</title>
        <authorList>
            <person name="Sorensen T."/>
        </authorList>
    </citation>
    <scope>NUCLEOTIDE SEQUENCE [LARGE SCALE GENOMIC DNA]</scope>
    <source>
        <strain evidence="2 3">CBS 83171</strain>
    </source>
</reference>
<keyword evidence="3" id="KW-1185">Reference proteome</keyword>
<name>A0ABR1WPS9_9PEZI</name>
<keyword evidence="1" id="KW-0812">Transmembrane</keyword>
<protein>
    <submittedName>
        <fullName evidence="2">Uncharacterized protein</fullName>
    </submittedName>
</protein>
<organism evidence="2 3">
    <name type="scientific">Apiospora saccharicola</name>
    <dbReference type="NCBI Taxonomy" id="335842"/>
    <lineage>
        <taxon>Eukaryota</taxon>
        <taxon>Fungi</taxon>
        <taxon>Dikarya</taxon>
        <taxon>Ascomycota</taxon>
        <taxon>Pezizomycotina</taxon>
        <taxon>Sordariomycetes</taxon>
        <taxon>Xylariomycetidae</taxon>
        <taxon>Amphisphaeriales</taxon>
        <taxon>Apiosporaceae</taxon>
        <taxon>Apiospora</taxon>
    </lineage>
</organism>
<dbReference type="Proteomes" id="UP001446871">
    <property type="component" value="Unassembled WGS sequence"/>
</dbReference>
<keyword evidence="1" id="KW-1133">Transmembrane helix</keyword>
<comment type="caution">
    <text evidence="2">The sequence shown here is derived from an EMBL/GenBank/DDBJ whole genome shotgun (WGS) entry which is preliminary data.</text>
</comment>
<evidence type="ECO:0000313" key="2">
    <source>
        <dbReference type="EMBL" id="KAK8084094.1"/>
    </source>
</evidence>
<dbReference type="EMBL" id="JAQQWM010000001">
    <property type="protein sequence ID" value="KAK8084094.1"/>
    <property type="molecule type" value="Genomic_DNA"/>
</dbReference>